<keyword evidence="2" id="KW-1185">Reference proteome</keyword>
<sequence length="146" mass="16860">MTKTTPSYAEDETSRSNMLSFFFTITRLSPPSDQLGSDFDFSKSTLDPDETSRSIMIFHLHDDNSLNNSINKLEKVFVVYFNWRTDVSTFWLEDPKDDEGGELVFGGVDINHFRGEHTYVPVTQKGYWQFDMNDVLLVKNQPVNLC</sequence>
<reference evidence="1 2" key="2">
    <citation type="journal article" date="2022" name="Mol. Ecol. Resour.">
        <title>The genomes of chicory, endive, great burdock and yacon provide insights into Asteraceae paleo-polyploidization history and plant inulin production.</title>
        <authorList>
            <person name="Fan W."/>
            <person name="Wang S."/>
            <person name="Wang H."/>
            <person name="Wang A."/>
            <person name="Jiang F."/>
            <person name="Liu H."/>
            <person name="Zhao H."/>
            <person name="Xu D."/>
            <person name="Zhang Y."/>
        </authorList>
    </citation>
    <scope>NUCLEOTIDE SEQUENCE [LARGE SCALE GENOMIC DNA]</scope>
    <source>
        <strain evidence="2">cv. Punajuju</strain>
        <tissue evidence="1">Leaves</tissue>
    </source>
</reference>
<organism evidence="1 2">
    <name type="scientific">Cichorium intybus</name>
    <name type="common">Chicory</name>
    <dbReference type="NCBI Taxonomy" id="13427"/>
    <lineage>
        <taxon>Eukaryota</taxon>
        <taxon>Viridiplantae</taxon>
        <taxon>Streptophyta</taxon>
        <taxon>Embryophyta</taxon>
        <taxon>Tracheophyta</taxon>
        <taxon>Spermatophyta</taxon>
        <taxon>Magnoliopsida</taxon>
        <taxon>eudicotyledons</taxon>
        <taxon>Gunneridae</taxon>
        <taxon>Pentapetalae</taxon>
        <taxon>asterids</taxon>
        <taxon>campanulids</taxon>
        <taxon>Asterales</taxon>
        <taxon>Asteraceae</taxon>
        <taxon>Cichorioideae</taxon>
        <taxon>Cichorieae</taxon>
        <taxon>Cichoriinae</taxon>
        <taxon>Cichorium</taxon>
    </lineage>
</organism>
<dbReference type="Proteomes" id="UP001055811">
    <property type="component" value="Linkage Group LG04"/>
</dbReference>
<reference evidence="2" key="1">
    <citation type="journal article" date="2022" name="Mol. Ecol. Resour.">
        <title>The genomes of chicory, endive, great burdock and yacon provide insights into Asteraceae palaeo-polyploidization history and plant inulin production.</title>
        <authorList>
            <person name="Fan W."/>
            <person name="Wang S."/>
            <person name="Wang H."/>
            <person name="Wang A."/>
            <person name="Jiang F."/>
            <person name="Liu H."/>
            <person name="Zhao H."/>
            <person name="Xu D."/>
            <person name="Zhang Y."/>
        </authorList>
    </citation>
    <scope>NUCLEOTIDE SEQUENCE [LARGE SCALE GENOMIC DNA]</scope>
    <source>
        <strain evidence="2">cv. Punajuju</strain>
    </source>
</reference>
<dbReference type="EMBL" id="CM042012">
    <property type="protein sequence ID" value="KAI3752756.1"/>
    <property type="molecule type" value="Genomic_DNA"/>
</dbReference>
<evidence type="ECO:0000313" key="2">
    <source>
        <dbReference type="Proteomes" id="UP001055811"/>
    </source>
</evidence>
<comment type="caution">
    <text evidence="1">The sequence shown here is derived from an EMBL/GenBank/DDBJ whole genome shotgun (WGS) entry which is preliminary data.</text>
</comment>
<proteinExistence type="predicted"/>
<evidence type="ECO:0000313" key="1">
    <source>
        <dbReference type="EMBL" id="KAI3752756.1"/>
    </source>
</evidence>
<gene>
    <name evidence="1" type="ORF">L2E82_24793</name>
</gene>
<name>A0ACB9E2U5_CICIN</name>
<accession>A0ACB9E2U5</accession>
<protein>
    <submittedName>
        <fullName evidence="1">Uncharacterized protein</fullName>
    </submittedName>
</protein>